<evidence type="ECO:0000256" key="5">
    <source>
        <dbReference type="ARBA" id="ARBA00023242"/>
    </source>
</evidence>
<dbReference type="GO" id="GO:0008270">
    <property type="term" value="F:zinc ion binding"/>
    <property type="evidence" value="ECO:0007669"/>
    <property type="project" value="InterPro"/>
</dbReference>
<dbReference type="SUPFAM" id="SSF57701">
    <property type="entry name" value="Zn2/Cys6 DNA-binding domain"/>
    <property type="match status" value="1"/>
</dbReference>
<dbReference type="InterPro" id="IPR050815">
    <property type="entry name" value="TF_fung"/>
</dbReference>
<keyword evidence="4" id="KW-0804">Transcription</keyword>
<evidence type="ECO:0000256" key="1">
    <source>
        <dbReference type="ARBA" id="ARBA00004123"/>
    </source>
</evidence>
<dbReference type="InterPro" id="IPR001138">
    <property type="entry name" value="Zn2Cys6_DnaBD"/>
</dbReference>
<dbReference type="PANTHER" id="PTHR47338:SF23">
    <property type="entry name" value="ZN(II)2CYS6 TRANSCRIPTION FACTOR (EUROFUNG)"/>
    <property type="match status" value="1"/>
</dbReference>
<keyword evidence="3" id="KW-0805">Transcription regulation</keyword>
<dbReference type="Pfam" id="PF04082">
    <property type="entry name" value="Fungal_trans"/>
    <property type="match status" value="1"/>
</dbReference>
<evidence type="ECO:0000256" key="2">
    <source>
        <dbReference type="ARBA" id="ARBA00022723"/>
    </source>
</evidence>
<dbReference type="PROSITE" id="PS00463">
    <property type="entry name" value="ZN2_CY6_FUNGAL_1"/>
    <property type="match status" value="1"/>
</dbReference>
<gene>
    <name evidence="8" type="ORF">PCL_08297</name>
</gene>
<dbReference type="GO" id="GO:0006351">
    <property type="term" value="P:DNA-templated transcription"/>
    <property type="evidence" value="ECO:0007669"/>
    <property type="project" value="InterPro"/>
</dbReference>
<dbReference type="CDD" id="cd12148">
    <property type="entry name" value="fungal_TF_MHR"/>
    <property type="match status" value="1"/>
</dbReference>
<accession>A0A2U3EKF5</accession>
<dbReference type="Gene3D" id="4.10.240.10">
    <property type="entry name" value="Zn(2)-C6 fungal-type DNA-binding domain"/>
    <property type="match status" value="1"/>
</dbReference>
<reference evidence="8 9" key="1">
    <citation type="journal article" date="2016" name="Front. Microbiol.">
        <title>Genome and transcriptome sequences reveal the specific parasitism of the nematophagous Purpureocillium lilacinum 36-1.</title>
        <authorList>
            <person name="Xie J."/>
            <person name="Li S."/>
            <person name="Mo C."/>
            <person name="Xiao X."/>
            <person name="Peng D."/>
            <person name="Wang G."/>
            <person name="Xiao Y."/>
        </authorList>
    </citation>
    <scope>NUCLEOTIDE SEQUENCE [LARGE SCALE GENOMIC DNA]</scope>
    <source>
        <strain evidence="8 9">36-1</strain>
    </source>
</reference>
<dbReference type="Proteomes" id="UP000245956">
    <property type="component" value="Unassembled WGS sequence"/>
</dbReference>
<dbReference type="InterPro" id="IPR036864">
    <property type="entry name" value="Zn2-C6_fun-type_DNA-bd_sf"/>
</dbReference>
<organism evidence="8 9">
    <name type="scientific">Purpureocillium lilacinum</name>
    <name type="common">Paecilomyces lilacinus</name>
    <dbReference type="NCBI Taxonomy" id="33203"/>
    <lineage>
        <taxon>Eukaryota</taxon>
        <taxon>Fungi</taxon>
        <taxon>Dikarya</taxon>
        <taxon>Ascomycota</taxon>
        <taxon>Pezizomycotina</taxon>
        <taxon>Sordariomycetes</taxon>
        <taxon>Hypocreomycetidae</taxon>
        <taxon>Hypocreales</taxon>
        <taxon>Ophiocordycipitaceae</taxon>
        <taxon>Purpureocillium</taxon>
    </lineage>
</organism>
<dbReference type="AlphaFoldDB" id="A0A2U3EKF5"/>
<dbReference type="SMART" id="SM00906">
    <property type="entry name" value="Fungal_trans"/>
    <property type="match status" value="1"/>
</dbReference>
<feature type="region of interest" description="Disordered" evidence="6">
    <location>
        <begin position="418"/>
        <end position="442"/>
    </location>
</feature>
<dbReference type="CDD" id="cd00067">
    <property type="entry name" value="GAL4"/>
    <property type="match status" value="1"/>
</dbReference>
<dbReference type="PROSITE" id="PS50048">
    <property type="entry name" value="ZN2_CY6_FUNGAL_2"/>
    <property type="match status" value="1"/>
</dbReference>
<feature type="compositionally biased region" description="Basic and acidic residues" evidence="6">
    <location>
        <begin position="21"/>
        <end position="42"/>
    </location>
</feature>
<dbReference type="InterPro" id="IPR007219">
    <property type="entry name" value="XnlR_reg_dom"/>
</dbReference>
<dbReference type="GO" id="GO:0003677">
    <property type="term" value="F:DNA binding"/>
    <property type="evidence" value="ECO:0007669"/>
    <property type="project" value="InterPro"/>
</dbReference>
<keyword evidence="5" id="KW-0539">Nucleus</keyword>
<evidence type="ECO:0000256" key="6">
    <source>
        <dbReference type="SAM" id="MobiDB-lite"/>
    </source>
</evidence>
<name>A0A2U3EKF5_PURLI</name>
<dbReference type="Pfam" id="PF00172">
    <property type="entry name" value="Zn_clus"/>
    <property type="match status" value="1"/>
</dbReference>
<sequence>MPSLMDNNEYQSGDESASSTTDERTRRSRDEASRQGPVEREGPACQACRKKKAKCSRDMPCSQCVKHKVECVYDDRKSKPGMRPGAIESLNQRLQTLEQMFMGQGVLWQQVWRCLDAISDKMRLAPSELGITGQTQRANGHMHDSAVRLKHLLSSLADTEHDVPARACEEPSAKRRRVDNTQKVAAQPVSSLCVDDAELDLPEDLIDALVDIYFARIQPWIPMLHTITFRRDMNLPTMRPKLRTIFSAIVSICARFSDDIRLGGVEAKSKLAKRHRQRVILESMESFSARNLQALIIVAFDTIGSGRGPSAWSIVGSMTRTVEQLRLSVEDEDRYASTNDAKVLIKRMDFLPQCQEWTEIEEQRRIFWNTFLMDRFCSIATGWNLSLTGADVKRRLPCEGGLWEKGVPLAEPTPYFGVSEKSDRLNDPLPSPRSETADHESQNSLGGFAYSIEATESLSLVTTFFLQQAVNVTKIHELELWLMRFKQLDLRLVQWKIFLPERWREGCARGPDGSMDCNLILAHVTHNTAVVLLHQCIAYPSPEWQSIPLRLPSSSSAETCLTAAKEVAIITDNFLRCTDFLVNPQFSFCLFVCGRMLITHAAYSGTPITEEFETLVRALQEVSRRWNGSQAALSLAKPCDDLASKFASRLLNDRTSVPDMGNMRQAVYSDIHVTLDPTASPKQHHVEHPAAIGYGYYNPAANLGLPIQWSEKSTACCHVPDVPRQDSPSDKVSMAFPPLPVALEMSTLNQPSTAHKDLSQVVQPSTLYGVPAGDPGPSSTSAAYETGEGMFEVLNSYLDLGYPADQRISMFSHFEEGDG</sequence>
<dbReference type="EMBL" id="LCWV01000003">
    <property type="protein sequence ID" value="PWI74983.1"/>
    <property type="molecule type" value="Genomic_DNA"/>
</dbReference>
<feature type="region of interest" description="Disordered" evidence="6">
    <location>
        <begin position="1"/>
        <end position="43"/>
    </location>
</feature>
<proteinExistence type="predicted"/>
<keyword evidence="2" id="KW-0479">Metal-binding</keyword>
<dbReference type="PANTHER" id="PTHR47338">
    <property type="entry name" value="ZN(II)2CYS6 TRANSCRIPTION FACTOR (EUROFUNG)-RELATED"/>
    <property type="match status" value="1"/>
</dbReference>
<evidence type="ECO:0000313" key="8">
    <source>
        <dbReference type="EMBL" id="PWI74983.1"/>
    </source>
</evidence>
<feature type="domain" description="Zn(2)-C6 fungal-type" evidence="7">
    <location>
        <begin position="44"/>
        <end position="73"/>
    </location>
</feature>
<comment type="subcellular location">
    <subcellularLocation>
        <location evidence="1">Nucleus</location>
    </subcellularLocation>
</comment>
<evidence type="ECO:0000256" key="3">
    <source>
        <dbReference type="ARBA" id="ARBA00023015"/>
    </source>
</evidence>
<comment type="caution">
    <text evidence="8">The sequence shown here is derived from an EMBL/GenBank/DDBJ whole genome shotgun (WGS) entry which is preliminary data.</text>
</comment>
<protein>
    <recommendedName>
        <fullName evidence="7">Zn(2)-C6 fungal-type domain-containing protein</fullName>
    </recommendedName>
</protein>
<dbReference type="SMART" id="SM00066">
    <property type="entry name" value="GAL4"/>
    <property type="match status" value="1"/>
</dbReference>
<evidence type="ECO:0000256" key="4">
    <source>
        <dbReference type="ARBA" id="ARBA00023163"/>
    </source>
</evidence>
<evidence type="ECO:0000313" key="9">
    <source>
        <dbReference type="Proteomes" id="UP000245956"/>
    </source>
</evidence>
<evidence type="ECO:0000259" key="7">
    <source>
        <dbReference type="PROSITE" id="PS50048"/>
    </source>
</evidence>
<dbReference type="GO" id="GO:0000981">
    <property type="term" value="F:DNA-binding transcription factor activity, RNA polymerase II-specific"/>
    <property type="evidence" value="ECO:0007669"/>
    <property type="project" value="InterPro"/>
</dbReference>
<dbReference type="GO" id="GO:0005634">
    <property type="term" value="C:nucleus"/>
    <property type="evidence" value="ECO:0007669"/>
    <property type="project" value="UniProtKB-SubCell"/>
</dbReference>
<feature type="compositionally biased region" description="Polar residues" evidence="6">
    <location>
        <begin position="1"/>
        <end position="13"/>
    </location>
</feature>